<dbReference type="InterPro" id="IPR051693">
    <property type="entry name" value="UPF0046_metallophosphoest"/>
</dbReference>
<gene>
    <name evidence="2" type="ORF">FA13DRAFT_1627847</name>
</gene>
<dbReference type="PANTHER" id="PTHR12905:SF0">
    <property type="entry name" value="CALCINEURIN-LIKE PHOSPHOESTERASE DOMAIN-CONTAINING PROTEIN"/>
    <property type="match status" value="1"/>
</dbReference>
<reference evidence="2 3" key="1">
    <citation type="journal article" date="2019" name="Nat. Ecol. Evol.">
        <title>Megaphylogeny resolves global patterns of mushroom evolution.</title>
        <authorList>
            <person name="Varga T."/>
            <person name="Krizsan K."/>
            <person name="Foldi C."/>
            <person name="Dima B."/>
            <person name="Sanchez-Garcia M."/>
            <person name="Sanchez-Ramirez S."/>
            <person name="Szollosi G.J."/>
            <person name="Szarkandi J.G."/>
            <person name="Papp V."/>
            <person name="Albert L."/>
            <person name="Andreopoulos W."/>
            <person name="Angelini C."/>
            <person name="Antonin V."/>
            <person name="Barry K.W."/>
            <person name="Bougher N.L."/>
            <person name="Buchanan P."/>
            <person name="Buyck B."/>
            <person name="Bense V."/>
            <person name="Catcheside P."/>
            <person name="Chovatia M."/>
            <person name="Cooper J."/>
            <person name="Damon W."/>
            <person name="Desjardin D."/>
            <person name="Finy P."/>
            <person name="Geml J."/>
            <person name="Haridas S."/>
            <person name="Hughes K."/>
            <person name="Justo A."/>
            <person name="Karasinski D."/>
            <person name="Kautmanova I."/>
            <person name="Kiss B."/>
            <person name="Kocsube S."/>
            <person name="Kotiranta H."/>
            <person name="LaButti K.M."/>
            <person name="Lechner B.E."/>
            <person name="Liimatainen K."/>
            <person name="Lipzen A."/>
            <person name="Lukacs Z."/>
            <person name="Mihaltcheva S."/>
            <person name="Morgado L.N."/>
            <person name="Niskanen T."/>
            <person name="Noordeloos M.E."/>
            <person name="Ohm R.A."/>
            <person name="Ortiz-Santana B."/>
            <person name="Ovrebo C."/>
            <person name="Racz N."/>
            <person name="Riley R."/>
            <person name="Savchenko A."/>
            <person name="Shiryaev A."/>
            <person name="Soop K."/>
            <person name="Spirin V."/>
            <person name="Szebenyi C."/>
            <person name="Tomsovsky M."/>
            <person name="Tulloss R.E."/>
            <person name="Uehling J."/>
            <person name="Grigoriev I.V."/>
            <person name="Vagvolgyi C."/>
            <person name="Papp T."/>
            <person name="Martin F.M."/>
            <person name="Miettinen O."/>
            <person name="Hibbett D.S."/>
            <person name="Nagy L.G."/>
        </authorList>
    </citation>
    <scope>NUCLEOTIDE SEQUENCE [LARGE SCALE GENOMIC DNA]</scope>
    <source>
        <strain evidence="2 3">FP101781</strain>
    </source>
</reference>
<dbReference type="Proteomes" id="UP000298030">
    <property type="component" value="Unassembled WGS sequence"/>
</dbReference>
<dbReference type="GO" id="GO:0016787">
    <property type="term" value="F:hydrolase activity"/>
    <property type="evidence" value="ECO:0007669"/>
    <property type="project" value="InterPro"/>
</dbReference>
<comment type="caution">
    <text evidence="2">The sequence shown here is derived from an EMBL/GenBank/DDBJ whole genome shotgun (WGS) entry which is preliminary data.</text>
</comment>
<dbReference type="Pfam" id="PF00149">
    <property type="entry name" value="Metallophos"/>
    <property type="match status" value="1"/>
</dbReference>
<evidence type="ECO:0000313" key="2">
    <source>
        <dbReference type="EMBL" id="TEB32957.1"/>
    </source>
</evidence>
<dbReference type="OrthoDB" id="630188at2759"/>
<protein>
    <submittedName>
        <fullName evidence="2">Metallo-dependent phosphatase</fullName>
    </submittedName>
</protein>
<feature type="domain" description="Calcineurin-like phosphoesterase" evidence="1">
    <location>
        <begin position="54"/>
        <end position="244"/>
    </location>
</feature>
<dbReference type="PANTHER" id="PTHR12905">
    <property type="entry name" value="METALLOPHOSPHOESTERASE"/>
    <property type="match status" value="1"/>
</dbReference>
<keyword evidence="3" id="KW-1185">Reference proteome</keyword>
<accession>A0A4Y7TFK3</accession>
<dbReference type="EMBL" id="QPFP01000014">
    <property type="protein sequence ID" value="TEB32957.1"/>
    <property type="molecule type" value="Genomic_DNA"/>
</dbReference>
<evidence type="ECO:0000313" key="3">
    <source>
        <dbReference type="Proteomes" id="UP000298030"/>
    </source>
</evidence>
<dbReference type="AlphaFoldDB" id="A0A4Y7TFK3"/>
<dbReference type="CDD" id="cd07379">
    <property type="entry name" value="MPP_239FB"/>
    <property type="match status" value="1"/>
</dbReference>
<sequence>MSTADQPEKHFPDVDDPYVSISSADAVVHLEYTASTLPSLQEVAEGHGGGQWTRFVCISDTHTKTFDVPEGDVLLHSGDLTNTGTEKQMKTTMEWICGLPHEVKVVIAGNHDLSLHRDWYKDKQWKRWHDKKQVAGKKAKKAGVVYLENEKATFQVSPDRREWTVYGSPWSPEFYNWAFNYLRSEGEATVSQYQNADILLTHGPPHKIFDQTTQELEVGCENLAEHITRGRLRPRLHLFGHIHEAHGAHIHSWESPGPCEPLHVQNDINYPIELTESDDEDEVAHVEEVRAMTEKVRNQAEERNQNAELRRTVFVNGANESAGRTSWKGEKKVAHGGPGFRAVVVDLRD</sequence>
<name>A0A4Y7TFK3_COPMI</name>
<proteinExistence type="predicted"/>
<dbReference type="SUPFAM" id="SSF56300">
    <property type="entry name" value="Metallo-dependent phosphatases"/>
    <property type="match status" value="1"/>
</dbReference>
<dbReference type="Gene3D" id="3.60.21.10">
    <property type="match status" value="1"/>
</dbReference>
<organism evidence="2 3">
    <name type="scientific">Coprinellus micaceus</name>
    <name type="common">Glistening ink-cap mushroom</name>
    <name type="synonym">Coprinus micaceus</name>
    <dbReference type="NCBI Taxonomy" id="71717"/>
    <lineage>
        <taxon>Eukaryota</taxon>
        <taxon>Fungi</taxon>
        <taxon>Dikarya</taxon>
        <taxon>Basidiomycota</taxon>
        <taxon>Agaricomycotina</taxon>
        <taxon>Agaricomycetes</taxon>
        <taxon>Agaricomycetidae</taxon>
        <taxon>Agaricales</taxon>
        <taxon>Agaricineae</taxon>
        <taxon>Psathyrellaceae</taxon>
        <taxon>Coprinellus</taxon>
    </lineage>
</organism>
<dbReference type="InterPro" id="IPR004843">
    <property type="entry name" value="Calcineurin-like_PHP"/>
</dbReference>
<dbReference type="InterPro" id="IPR029052">
    <property type="entry name" value="Metallo-depent_PP-like"/>
</dbReference>
<evidence type="ECO:0000259" key="1">
    <source>
        <dbReference type="Pfam" id="PF00149"/>
    </source>
</evidence>